<evidence type="ECO:0000256" key="2">
    <source>
        <dbReference type="SAM" id="SignalP"/>
    </source>
</evidence>
<protein>
    <recommendedName>
        <fullName evidence="5">Deacetylase PdaC domain-containing protein</fullName>
    </recommendedName>
</protein>
<dbReference type="PATRIC" id="fig|1195236.3.peg.1812"/>
<feature type="compositionally biased region" description="Polar residues" evidence="1">
    <location>
        <begin position="38"/>
        <end position="47"/>
    </location>
</feature>
<name>S0FK58_RUMCE</name>
<dbReference type="STRING" id="1195236.CTER_1489"/>
<feature type="chain" id="PRO_5039331439" description="Deacetylase PdaC domain-containing protein" evidence="2">
    <location>
        <begin position="19"/>
        <end position="290"/>
    </location>
</feature>
<feature type="region of interest" description="Disordered" evidence="1">
    <location>
        <begin position="38"/>
        <end position="85"/>
    </location>
</feature>
<organism evidence="3 4">
    <name type="scientific">Ruminiclostridium cellobioparum subsp. termitidis CT1112</name>
    <dbReference type="NCBI Taxonomy" id="1195236"/>
    <lineage>
        <taxon>Bacteria</taxon>
        <taxon>Bacillati</taxon>
        <taxon>Bacillota</taxon>
        <taxon>Clostridia</taxon>
        <taxon>Eubacteriales</taxon>
        <taxon>Oscillospiraceae</taxon>
        <taxon>Ruminiclostridium</taxon>
    </lineage>
</organism>
<accession>S0FK58</accession>
<evidence type="ECO:0000313" key="4">
    <source>
        <dbReference type="Proteomes" id="UP000014155"/>
    </source>
</evidence>
<proteinExistence type="predicted"/>
<dbReference type="RefSeq" id="WP_004624834.1">
    <property type="nucleotide sequence ID" value="NZ_AORV01000026.1"/>
</dbReference>
<keyword evidence="4" id="KW-1185">Reference proteome</keyword>
<dbReference type="PROSITE" id="PS51257">
    <property type="entry name" value="PROKAR_LIPOPROTEIN"/>
    <property type="match status" value="1"/>
</dbReference>
<evidence type="ECO:0000313" key="3">
    <source>
        <dbReference type="EMBL" id="EMS72585.1"/>
    </source>
</evidence>
<reference evidence="3 4" key="1">
    <citation type="journal article" date="2013" name="Genome Announc.">
        <title>Draft Genome Sequence of the Cellulolytic, Mesophilic, Anaerobic Bacterium Clostridium termitidis Strain CT1112 (DSM 5398).</title>
        <authorList>
            <person name="Lal S."/>
            <person name="Ramachandran U."/>
            <person name="Zhang X."/>
            <person name="Munir R."/>
            <person name="Sparling R."/>
            <person name="Levin D.B."/>
        </authorList>
    </citation>
    <scope>NUCLEOTIDE SEQUENCE [LARGE SCALE GENOMIC DNA]</scope>
    <source>
        <strain evidence="3 4">CT1112</strain>
    </source>
</reference>
<evidence type="ECO:0000256" key="1">
    <source>
        <dbReference type="SAM" id="MobiDB-lite"/>
    </source>
</evidence>
<evidence type="ECO:0008006" key="5">
    <source>
        <dbReference type="Google" id="ProtNLM"/>
    </source>
</evidence>
<dbReference type="eggNOG" id="ENOG5032792">
    <property type="taxonomic scope" value="Bacteria"/>
</dbReference>
<dbReference type="EMBL" id="AORV01000026">
    <property type="protein sequence ID" value="EMS72585.1"/>
    <property type="molecule type" value="Genomic_DNA"/>
</dbReference>
<sequence>MKKYLLLKIILISFTLFTLTSCGHKNVIDEDSFKNGIESSTKNSGISSEPKELLEKVSSSTSKKEVVSTQNMKEKQPSQKDNKASFDHKHYITNKDYGVAPSVLKNEDMPRPEGNKEWIKSLTICYPQLYNIEDIDKEERINDILFKEVLNIRDVMNNRNYIEYNIDYRIIEANEILSVLFTGFIKSPQKANNLAYSVTIDLNKERIMDLSEFFKIDKSFVESHLHKDFKVVENNFENLKENNSYVEEYVKNYNQNTHKHDFYINNGTLGLIIPAPQAMGYILIEGKYQN</sequence>
<feature type="compositionally biased region" description="Basic and acidic residues" evidence="1">
    <location>
        <begin position="62"/>
        <end position="85"/>
    </location>
</feature>
<dbReference type="Proteomes" id="UP000014155">
    <property type="component" value="Unassembled WGS sequence"/>
</dbReference>
<gene>
    <name evidence="3" type="ORF">CTER_1489</name>
</gene>
<keyword evidence="2" id="KW-0732">Signal</keyword>
<feature type="signal peptide" evidence="2">
    <location>
        <begin position="1"/>
        <end position="18"/>
    </location>
</feature>
<dbReference type="AlphaFoldDB" id="S0FK58"/>
<comment type="caution">
    <text evidence="3">The sequence shown here is derived from an EMBL/GenBank/DDBJ whole genome shotgun (WGS) entry which is preliminary data.</text>
</comment>